<feature type="domain" description="DOG1" evidence="1">
    <location>
        <begin position="20"/>
        <end position="238"/>
    </location>
</feature>
<proteinExistence type="predicted"/>
<name>A0A2C9VGQ8_MANES</name>
<comment type="caution">
    <text evidence="2">The sequence shown here is derived from an EMBL/GenBank/DDBJ whole genome shotgun (WGS) entry which is preliminary data.</text>
</comment>
<reference evidence="3" key="1">
    <citation type="journal article" date="2016" name="Nat. Biotechnol.">
        <title>Sequencing wild and cultivated cassava and related species reveals extensive interspecific hybridization and genetic diversity.</title>
        <authorList>
            <person name="Bredeson J.V."/>
            <person name="Lyons J.B."/>
            <person name="Prochnik S.E."/>
            <person name="Wu G.A."/>
            <person name="Ha C.M."/>
            <person name="Edsinger-Gonzales E."/>
            <person name="Grimwood J."/>
            <person name="Schmutz J."/>
            <person name="Rabbi I.Y."/>
            <person name="Egesi C."/>
            <person name="Nauluvula P."/>
            <person name="Lebot V."/>
            <person name="Ndunguru J."/>
            <person name="Mkamilo G."/>
            <person name="Bart R.S."/>
            <person name="Setter T.L."/>
            <person name="Gleadow R.M."/>
            <person name="Kulakow P."/>
            <person name="Ferguson M.E."/>
            <person name="Rounsley S."/>
            <person name="Rokhsar D.S."/>
        </authorList>
    </citation>
    <scope>NUCLEOTIDE SEQUENCE [LARGE SCALE GENOMIC DNA]</scope>
    <source>
        <strain evidence="3">cv. AM560-2</strain>
    </source>
</reference>
<evidence type="ECO:0000313" key="3">
    <source>
        <dbReference type="Proteomes" id="UP000091857"/>
    </source>
</evidence>
<dbReference type="InterPro" id="IPR025422">
    <property type="entry name" value="TGA_domain"/>
</dbReference>
<dbReference type="AlphaFoldDB" id="A0A2C9VGQ8"/>
<evidence type="ECO:0000259" key="1">
    <source>
        <dbReference type="PROSITE" id="PS51806"/>
    </source>
</evidence>
<dbReference type="GO" id="GO:0006351">
    <property type="term" value="P:DNA-templated transcription"/>
    <property type="evidence" value="ECO:0007669"/>
    <property type="project" value="InterPro"/>
</dbReference>
<dbReference type="OMA" id="AHYQQYY"/>
<dbReference type="PANTHER" id="PTHR46354">
    <property type="entry name" value="DOG1 DOMAIN-CONTAINING PROTEIN"/>
    <property type="match status" value="1"/>
</dbReference>
<dbReference type="PROSITE" id="PS51806">
    <property type="entry name" value="DOG1"/>
    <property type="match status" value="1"/>
</dbReference>
<dbReference type="InterPro" id="IPR051886">
    <property type="entry name" value="Seed_Dev/Stress_Resp_Reg"/>
</dbReference>
<dbReference type="Proteomes" id="UP000091857">
    <property type="component" value="Chromosome 8"/>
</dbReference>
<accession>A0A2C9VGQ8</accession>
<dbReference type="OrthoDB" id="781635at2759"/>
<dbReference type="STRING" id="3983.A0A2C9VGQ8"/>
<keyword evidence="3" id="KW-1185">Reference proteome</keyword>
<protein>
    <recommendedName>
        <fullName evidence="1">DOG1 domain-containing protein</fullName>
    </recommendedName>
</protein>
<dbReference type="GO" id="GO:0043565">
    <property type="term" value="F:sequence-specific DNA binding"/>
    <property type="evidence" value="ECO:0007669"/>
    <property type="project" value="InterPro"/>
</dbReference>
<dbReference type="EMBL" id="CM004394">
    <property type="protein sequence ID" value="OAY43731.1"/>
    <property type="molecule type" value="Genomic_DNA"/>
</dbReference>
<evidence type="ECO:0000313" key="2">
    <source>
        <dbReference type="EMBL" id="OAY43731.1"/>
    </source>
</evidence>
<dbReference type="Pfam" id="PF14144">
    <property type="entry name" value="DOG1"/>
    <property type="match status" value="1"/>
</dbReference>
<gene>
    <name evidence="2" type="ORF">MANES_08G093300v8</name>
</gene>
<dbReference type="Gramene" id="Manes.08G093300.1.v8.1">
    <property type="protein sequence ID" value="Manes.08G093300.1.v8.1.CDS.1"/>
    <property type="gene ID" value="Manes.08G093300.v8.1"/>
</dbReference>
<sequence length="242" mass="27861">MPNGSRTRTAGSGDPNDAAADSFYQFFEGWLVRQEHFLDELISVEQHCHESREEDLKDLINRVLFHYEQYYEEKSRIAQRNIFLVFSPYWFTPLESSFLWIAGFKPALAFRVINESVNDLSGEQSQRISRLIEETKVSERMMNDELARIHESIASPPLLDLARRKGRMDDVNEAGDQSAIETLGSTLESLVARADLLRTDTVSKLVEILNPVQNVKFLTAVTQLYLRIRNLGQRHGQSRRSK</sequence>
<dbReference type="PANTHER" id="PTHR46354:SF13">
    <property type="entry name" value="PROTEIN DOG1-LIKE 4"/>
    <property type="match status" value="1"/>
</dbReference>
<organism evidence="2 3">
    <name type="scientific">Manihot esculenta</name>
    <name type="common">Cassava</name>
    <name type="synonym">Jatropha manihot</name>
    <dbReference type="NCBI Taxonomy" id="3983"/>
    <lineage>
        <taxon>Eukaryota</taxon>
        <taxon>Viridiplantae</taxon>
        <taxon>Streptophyta</taxon>
        <taxon>Embryophyta</taxon>
        <taxon>Tracheophyta</taxon>
        <taxon>Spermatophyta</taxon>
        <taxon>Magnoliopsida</taxon>
        <taxon>eudicotyledons</taxon>
        <taxon>Gunneridae</taxon>
        <taxon>Pentapetalae</taxon>
        <taxon>rosids</taxon>
        <taxon>fabids</taxon>
        <taxon>Malpighiales</taxon>
        <taxon>Euphorbiaceae</taxon>
        <taxon>Crotonoideae</taxon>
        <taxon>Manihoteae</taxon>
        <taxon>Manihot</taxon>
    </lineage>
</organism>